<dbReference type="Proteomes" id="UP001187415">
    <property type="component" value="Unassembled WGS sequence"/>
</dbReference>
<organism evidence="2 3">
    <name type="scientific">Channa striata</name>
    <name type="common">Snakehead murrel</name>
    <name type="synonym">Ophicephalus striatus</name>
    <dbReference type="NCBI Taxonomy" id="64152"/>
    <lineage>
        <taxon>Eukaryota</taxon>
        <taxon>Metazoa</taxon>
        <taxon>Chordata</taxon>
        <taxon>Craniata</taxon>
        <taxon>Vertebrata</taxon>
        <taxon>Euteleostomi</taxon>
        <taxon>Actinopterygii</taxon>
        <taxon>Neopterygii</taxon>
        <taxon>Teleostei</taxon>
        <taxon>Neoteleostei</taxon>
        <taxon>Acanthomorphata</taxon>
        <taxon>Anabantaria</taxon>
        <taxon>Anabantiformes</taxon>
        <taxon>Channoidei</taxon>
        <taxon>Channidae</taxon>
        <taxon>Channa</taxon>
    </lineage>
</organism>
<keyword evidence="3" id="KW-1185">Reference proteome</keyword>
<keyword evidence="1" id="KW-0472">Membrane</keyword>
<evidence type="ECO:0000313" key="2">
    <source>
        <dbReference type="EMBL" id="KAK2844847.1"/>
    </source>
</evidence>
<comment type="caution">
    <text evidence="2">The sequence shown here is derived from an EMBL/GenBank/DDBJ whole genome shotgun (WGS) entry which is preliminary data.</text>
</comment>
<evidence type="ECO:0000313" key="3">
    <source>
        <dbReference type="Proteomes" id="UP001187415"/>
    </source>
</evidence>
<proteinExistence type="predicted"/>
<protein>
    <recommendedName>
        <fullName evidence="4">Ig-like domain-containing protein</fullName>
    </recommendedName>
</protein>
<dbReference type="InterPro" id="IPR013783">
    <property type="entry name" value="Ig-like_fold"/>
</dbReference>
<dbReference type="EMBL" id="JAUPFM010000008">
    <property type="protein sequence ID" value="KAK2844847.1"/>
    <property type="molecule type" value="Genomic_DNA"/>
</dbReference>
<gene>
    <name evidence="2" type="ORF">Q5P01_011506</name>
</gene>
<keyword evidence="1" id="KW-1133">Transmembrane helix</keyword>
<sequence>MLIFFEDKKGVKRRHAFHRRHDVTSDRSLVISDFTEDDQGLYWCVNCYEDDCYDEMSTVIRVTKEISRETQQTVYVAAGTSFMHQCPGEFTNLKWTFNASETTAVKNSKLRTETDFVSFNKSLHIVNVRRADVGKYTCWTSGCDGHAQKLLTINLCVVTVRQNGNTSAFCAVICDAEFSNNKHNEMSNEETDLRKILVHVKPYGSLNCIANQMFDASGTIKSTPPPSNASSKTTDTNTETEYLTPVIYGTSGALTCLILSALLIFFFRTRLRADISSCADIHGQEEEEEPSVVYASLGASLLAAQLSVLIERTWRPARSPAFPVEALESTDPLFLFR</sequence>
<dbReference type="InterPro" id="IPR036179">
    <property type="entry name" value="Ig-like_dom_sf"/>
</dbReference>
<evidence type="ECO:0000256" key="1">
    <source>
        <dbReference type="SAM" id="Phobius"/>
    </source>
</evidence>
<dbReference type="AlphaFoldDB" id="A0AA88MZJ2"/>
<keyword evidence="1" id="KW-0812">Transmembrane</keyword>
<reference evidence="2" key="1">
    <citation type="submission" date="2023-07" db="EMBL/GenBank/DDBJ databases">
        <title>Chromosome-level Genome Assembly of Striped Snakehead (Channa striata).</title>
        <authorList>
            <person name="Liu H."/>
        </authorList>
    </citation>
    <scope>NUCLEOTIDE SEQUENCE</scope>
    <source>
        <strain evidence="2">Gz</strain>
        <tissue evidence="2">Muscle</tissue>
    </source>
</reference>
<dbReference type="SUPFAM" id="SSF48726">
    <property type="entry name" value="Immunoglobulin"/>
    <property type="match status" value="2"/>
</dbReference>
<accession>A0AA88MZJ2</accession>
<name>A0AA88MZJ2_CHASR</name>
<evidence type="ECO:0008006" key="4">
    <source>
        <dbReference type="Google" id="ProtNLM"/>
    </source>
</evidence>
<feature type="transmembrane region" description="Helical" evidence="1">
    <location>
        <begin position="246"/>
        <end position="267"/>
    </location>
</feature>
<dbReference type="Gene3D" id="2.60.40.10">
    <property type="entry name" value="Immunoglobulins"/>
    <property type="match status" value="2"/>
</dbReference>